<organism evidence="3 4">
    <name type="scientific">Prauserella oleivorans</name>
    <dbReference type="NCBI Taxonomy" id="1478153"/>
    <lineage>
        <taxon>Bacteria</taxon>
        <taxon>Bacillati</taxon>
        <taxon>Actinomycetota</taxon>
        <taxon>Actinomycetes</taxon>
        <taxon>Pseudonocardiales</taxon>
        <taxon>Pseudonocardiaceae</taxon>
        <taxon>Prauserella</taxon>
    </lineage>
</organism>
<evidence type="ECO:0000313" key="4">
    <source>
        <dbReference type="Proteomes" id="UP001597478"/>
    </source>
</evidence>
<dbReference type="Proteomes" id="UP001597478">
    <property type="component" value="Unassembled WGS sequence"/>
</dbReference>
<feature type="compositionally biased region" description="Polar residues" evidence="1">
    <location>
        <begin position="9"/>
        <end position="22"/>
    </location>
</feature>
<dbReference type="EMBL" id="JBHUOF010000016">
    <property type="protein sequence ID" value="MFD2800445.1"/>
    <property type="molecule type" value="Genomic_DNA"/>
</dbReference>
<feature type="region of interest" description="Disordered" evidence="1">
    <location>
        <begin position="1"/>
        <end position="22"/>
    </location>
</feature>
<keyword evidence="4" id="KW-1185">Reference proteome</keyword>
<dbReference type="InterPro" id="IPR001387">
    <property type="entry name" value="Cro/C1-type_HTH"/>
</dbReference>
<dbReference type="SUPFAM" id="SSF47413">
    <property type="entry name" value="lambda repressor-like DNA-binding domains"/>
    <property type="match status" value="1"/>
</dbReference>
<dbReference type="RefSeq" id="WP_377390225.1">
    <property type="nucleotide sequence ID" value="NZ_JBHSAN010000021.1"/>
</dbReference>
<evidence type="ECO:0000313" key="3">
    <source>
        <dbReference type="EMBL" id="MFD2800445.1"/>
    </source>
</evidence>
<name>A0ABW5WA82_9PSEU</name>
<sequence>MTLHGTAQYDGTTLPRNTTSGVGNIHEARTALGSRLRELRAAAGLTGQQLAEALGWPPSKVSKLENGRQTPSDDDIRGWTRVTGSDQTDALLASLHTLEVQHAEWQRVLRTGLRPRQNQLAELDQKTRFFRVFEATVIPGLLQTAGYAQARFMEGARSLDVPNDVHEAVQGRIRRQEILYRPDKRFHFVLTEAALRLRLCAPDIMLGQLDRLVSFASLPNVKLGIIGFETQYVRSPWHGFWLYDNDRVLVETFSAELNLAQPQEIELYGKAFEQLAAVASYGRAARAIITRVIDDVAPEVPEDGS</sequence>
<reference evidence="4" key="1">
    <citation type="journal article" date="2019" name="Int. J. Syst. Evol. Microbiol.">
        <title>The Global Catalogue of Microorganisms (GCM) 10K type strain sequencing project: providing services to taxonomists for standard genome sequencing and annotation.</title>
        <authorList>
            <consortium name="The Broad Institute Genomics Platform"/>
            <consortium name="The Broad Institute Genome Sequencing Center for Infectious Disease"/>
            <person name="Wu L."/>
            <person name="Ma J."/>
        </authorList>
    </citation>
    <scope>NUCLEOTIDE SEQUENCE [LARGE SCALE GENOMIC DNA]</scope>
    <source>
        <strain evidence="4">IBRC-M 10906</strain>
    </source>
</reference>
<protein>
    <submittedName>
        <fullName evidence="3">Helix-turn-helix domain-containing protein</fullName>
    </submittedName>
</protein>
<dbReference type="PROSITE" id="PS50943">
    <property type="entry name" value="HTH_CROC1"/>
    <property type="match status" value="1"/>
</dbReference>
<proteinExistence type="predicted"/>
<dbReference type="Gene3D" id="1.10.260.40">
    <property type="entry name" value="lambda repressor-like DNA-binding domains"/>
    <property type="match status" value="1"/>
</dbReference>
<gene>
    <name evidence="3" type="ORF">ACFS2C_13660</name>
</gene>
<dbReference type="SMART" id="SM00530">
    <property type="entry name" value="HTH_XRE"/>
    <property type="match status" value="1"/>
</dbReference>
<feature type="domain" description="HTH cro/C1-type" evidence="2">
    <location>
        <begin position="36"/>
        <end position="76"/>
    </location>
</feature>
<dbReference type="InterPro" id="IPR010982">
    <property type="entry name" value="Lambda_DNA-bd_dom_sf"/>
</dbReference>
<accession>A0ABW5WA82</accession>
<comment type="caution">
    <text evidence="3">The sequence shown here is derived from an EMBL/GenBank/DDBJ whole genome shotgun (WGS) entry which is preliminary data.</text>
</comment>
<dbReference type="InterPro" id="IPR043917">
    <property type="entry name" value="DUF5753"/>
</dbReference>
<evidence type="ECO:0000256" key="1">
    <source>
        <dbReference type="SAM" id="MobiDB-lite"/>
    </source>
</evidence>
<dbReference type="CDD" id="cd00093">
    <property type="entry name" value="HTH_XRE"/>
    <property type="match status" value="1"/>
</dbReference>
<dbReference type="Pfam" id="PF13560">
    <property type="entry name" value="HTH_31"/>
    <property type="match status" value="1"/>
</dbReference>
<evidence type="ECO:0000259" key="2">
    <source>
        <dbReference type="PROSITE" id="PS50943"/>
    </source>
</evidence>
<dbReference type="Pfam" id="PF19054">
    <property type="entry name" value="DUF5753"/>
    <property type="match status" value="1"/>
</dbReference>